<dbReference type="GO" id="GO:0004660">
    <property type="term" value="F:protein farnesyltransferase activity"/>
    <property type="evidence" value="ECO:0007669"/>
    <property type="project" value="UniProtKB-EC"/>
</dbReference>
<evidence type="ECO:0000256" key="12">
    <source>
        <dbReference type="ARBA" id="ARBA00043086"/>
    </source>
</evidence>
<evidence type="ECO:0000256" key="1">
    <source>
        <dbReference type="ARBA" id="ARBA00001946"/>
    </source>
</evidence>
<evidence type="ECO:0000313" key="15">
    <source>
        <dbReference type="Proteomes" id="UP001054252"/>
    </source>
</evidence>
<dbReference type="GO" id="GO:0004662">
    <property type="term" value="F:CAAX-protein geranylgeranyltransferase activity"/>
    <property type="evidence" value="ECO:0007669"/>
    <property type="project" value="UniProtKB-EC"/>
</dbReference>
<accession>A0AAV5LK74</accession>
<dbReference type="Pfam" id="PF01239">
    <property type="entry name" value="PPTA"/>
    <property type="match status" value="2"/>
</dbReference>
<evidence type="ECO:0000256" key="9">
    <source>
        <dbReference type="ARBA" id="ARBA00040965"/>
    </source>
</evidence>
<dbReference type="GO" id="GO:0005965">
    <property type="term" value="C:protein farnesyltransferase complex"/>
    <property type="evidence" value="ECO:0007669"/>
    <property type="project" value="TreeGrafter"/>
</dbReference>
<reference evidence="14 15" key="1">
    <citation type="journal article" date="2021" name="Commun. Biol.">
        <title>The genome of Shorea leprosula (Dipterocarpaceae) highlights the ecological relevance of drought in aseasonal tropical rainforests.</title>
        <authorList>
            <person name="Ng K.K.S."/>
            <person name="Kobayashi M.J."/>
            <person name="Fawcett J.A."/>
            <person name="Hatakeyama M."/>
            <person name="Paape T."/>
            <person name="Ng C.H."/>
            <person name="Ang C.C."/>
            <person name="Tnah L.H."/>
            <person name="Lee C.T."/>
            <person name="Nishiyama T."/>
            <person name="Sese J."/>
            <person name="O'Brien M.J."/>
            <person name="Copetti D."/>
            <person name="Mohd Noor M.I."/>
            <person name="Ong R.C."/>
            <person name="Putra M."/>
            <person name="Sireger I.Z."/>
            <person name="Indrioko S."/>
            <person name="Kosugi Y."/>
            <person name="Izuno A."/>
            <person name="Isagi Y."/>
            <person name="Lee S.L."/>
            <person name="Shimizu K.K."/>
        </authorList>
    </citation>
    <scope>NUCLEOTIDE SEQUENCE [LARGE SCALE GENOMIC DNA]</scope>
    <source>
        <strain evidence="14">214</strain>
    </source>
</reference>
<comment type="similarity">
    <text evidence="2">Belongs to the protein prenyltransferase subunit alpha family.</text>
</comment>
<proteinExistence type="inferred from homology"/>
<evidence type="ECO:0000256" key="13">
    <source>
        <dbReference type="ARBA" id="ARBA00043219"/>
    </source>
</evidence>
<evidence type="ECO:0000256" key="11">
    <source>
        <dbReference type="ARBA" id="ARBA00042436"/>
    </source>
</evidence>
<keyword evidence="6" id="KW-0808">Transferase</keyword>
<evidence type="ECO:0000256" key="3">
    <source>
        <dbReference type="ARBA" id="ARBA00012700"/>
    </source>
</evidence>
<evidence type="ECO:0000256" key="5">
    <source>
        <dbReference type="ARBA" id="ARBA00022602"/>
    </source>
</evidence>
<keyword evidence="15" id="KW-1185">Reference proteome</keyword>
<evidence type="ECO:0000256" key="2">
    <source>
        <dbReference type="ARBA" id="ARBA00006734"/>
    </source>
</evidence>
<dbReference type="PANTHER" id="PTHR11129">
    <property type="entry name" value="PROTEIN FARNESYLTRANSFERASE ALPHA SUBUNIT/RAB GERANYLGERANYL TRANSFERASE ALPHA SUBUNIT"/>
    <property type="match status" value="1"/>
</dbReference>
<dbReference type="Proteomes" id="UP001054252">
    <property type="component" value="Unassembled WGS sequence"/>
</dbReference>
<gene>
    <name evidence="14" type="ORF">SLEP1_g45776</name>
</gene>
<dbReference type="Gene3D" id="1.25.40.120">
    <property type="entry name" value="Protein prenylyltransferase"/>
    <property type="match status" value="1"/>
</dbReference>
<evidence type="ECO:0000256" key="6">
    <source>
        <dbReference type="ARBA" id="ARBA00022679"/>
    </source>
</evidence>
<sequence>MASDLQGQLPLCKRVEWSDVIPLPQDDGPNPVVAIAYKEEFRETMDYFRAIYRADERSPRTLSLTRQVILMNPGNYTVWHFRRLILETLNVDLHEELDFAQQIASGNSKNYQLW</sequence>
<protein>
    <recommendedName>
        <fullName evidence="9">Protein farnesyltransferase/geranylgeranyltransferase type-1 subunit alpha</fullName>
        <ecNumber evidence="4">2.5.1.58</ecNumber>
        <ecNumber evidence="3">2.5.1.59</ecNumber>
    </recommendedName>
    <alternativeName>
        <fullName evidence="12">CAAX farnesyltransferase subunit alpha</fullName>
    </alternativeName>
    <alternativeName>
        <fullName evidence="11">FTase-alpha</fullName>
    </alternativeName>
    <alternativeName>
        <fullName evidence="10">Ras proteins prenyltransferase subunit alpha</fullName>
    </alternativeName>
    <alternativeName>
        <fullName evidence="13">Type I protein geranyl-geranyltransferase subunit alpha</fullName>
    </alternativeName>
</protein>
<keyword evidence="5" id="KW-0637">Prenyltransferase</keyword>
<evidence type="ECO:0000313" key="14">
    <source>
        <dbReference type="EMBL" id="GKV37789.1"/>
    </source>
</evidence>
<evidence type="ECO:0000256" key="8">
    <source>
        <dbReference type="ARBA" id="ARBA00022842"/>
    </source>
</evidence>
<dbReference type="PANTHER" id="PTHR11129:SF1">
    <property type="entry name" value="PROTEIN FARNESYLTRANSFERASE_GERANYLGERANYLTRANSFERASE TYPE-1 SUBUNIT ALPHA"/>
    <property type="match status" value="1"/>
</dbReference>
<dbReference type="InterPro" id="IPR002088">
    <property type="entry name" value="Prenyl_trans_a"/>
</dbReference>
<keyword evidence="8" id="KW-0460">Magnesium</keyword>
<evidence type="ECO:0000256" key="10">
    <source>
        <dbReference type="ARBA" id="ARBA00041392"/>
    </source>
</evidence>
<dbReference type="SUPFAM" id="SSF48439">
    <property type="entry name" value="Protein prenylyltransferase"/>
    <property type="match status" value="1"/>
</dbReference>
<evidence type="ECO:0000256" key="4">
    <source>
        <dbReference type="ARBA" id="ARBA00012702"/>
    </source>
</evidence>
<dbReference type="PROSITE" id="PS51147">
    <property type="entry name" value="PFTA"/>
    <property type="match status" value="1"/>
</dbReference>
<name>A0AAV5LK74_9ROSI</name>
<organism evidence="14 15">
    <name type="scientific">Rubroshorea leprosula</name>
    <dbReference type="NCBI Taxonomy" id="152421"/>
    <lineage>
        <taxon>Eukaryota</taxon>
        <taxon>Viridiplantae</taxon>
        <taxon>Streptophyta</taxon>
        <taxon>Embryophyta</taxon>
        <taxon>Tracheophyta</taxon>
        <taxon>Spermatophyta</taxon>
        <taxon>Magnoliopsida</taxon>
        <taxon>eudicotyledons</taxon>
        <taxon>Gunneridae</taxon>
        <taxon>Pentapetalae</taxon>
        <taxon>rosids</taxon>
        <taxon>malvids</taxon>
        <taxon>Malvales</taxon>
        <taxon>Dipterocarpaceae</taxon>
        <taxon>Rubroshorea</taxon>
    </lineage>
</organism>
<comment type="cofactor">
    <cofactor evidence="1">
        <name>Mg(2+)</name>
        <dbReference type="ChEBI" id="CHEBI:18420"/>
    </cofactor>
</comment>
<dbReference type="GO" id="GO:0005953">
    <property type="term" value="C:CAAX-protein geranylgeranyltransferase complex"/>
    <property type="evidence" value="ECO:0007669"/>
    <property type="project" value="TreeGrafter"/>
</dbReference>
<comment type="caution">
    <text evidence="14">The sequence shown here is derived from an EMBL/GenBank/DDBJ whole genome shotgun (WGS) entry which is preliminary data.</text>
</comment>
<keyword evidence="7" id="KW-0677">Repeat</keyword>
<dbReference type="AlphaFoldDB" id="A0AAV5LK74"/>
<dbReference type="EC" id="2.5.1.59" evidence="3"/>
<dbReference type="EMBL" id="BPVZ01000124">
    <property type="protein sequence ID" value="GKV37789.1"/>
    <property type="molecule type" value="Genomic_DNA"/>
</dbReference>
<dbReference type="EC" id="2.5.1.58" evidence="4"/>
<evidence type="ECO:0000256" key="7">
    <source>
        <dbReference type="ARBA" id="ARBA00022737"/>
    </source>
</evidence>